<dbReference type="Pfam" id="PF00486">
    <property type="entry name" value="Trans_reg_C"/>
    <property type="match status" value="1"/>
</dbReference>
<keyword evidence="5 9" id="KW-0238">DNA-binding</keyword>
<keyword evidence="6" id="KW-0804">Transcription</keyword>
<evidence type="ECO:0000256" key="8">
    <source>
        <dbReference type="PROSITE-ProRule" id="PRU00169"/>
    </source>
</evidence>
<name>A0A0H5SJU3_HERHM</name>
<keyword evidence="3" id="KW-0902">Two-component regulatory system</keyword>
<feature type="DNA-binding region" description="OmpR/PhoB-type" evidence="9">
    <location>
        <begin position="124"/>
        <end position="223"/>
    </location>
</feature>
<dbReference type="InterPro" id="IPR001789">
    <property type="entry name" value="Sig_transdc_resp-reg_receiver"/>
</dbReference>
<dbReference type="InterPro" id="IPR039420">
    <property type="entry name" value="WalR-like"/>
</dbReference>
<evidence type="ECO:0000256" key="5">
    <source>
        <dbReference type="ARBA" id="ARBA00023125"/>
    </source>
</evidence>
<dbReference type="SMART" id="SM00448">
    <property type="entry name" value="REC"/>
    <property type="match status" value="1"/>
</dbReference>
<dbReference type="GO" id="GO:0032993">
    <property type="term" value="C:protein-DNA complex"/>
    <property type="evidence" value="ECO:0007669"/>
    <property type="project" value="TreeGrafter"/>
</dbReference>
<evidence type="ECO:0000256" key="2">
    <source>
        <dbReference type="ARBA" id="ARBA00022553"/>
    </source>
</evidence>
<dbReference type="RefSeq" id="WP_242967639.1">
    <property type="nucleotide sequence ID" value="NZ_CVTD020000018.1"/>
</dbReference>
<feature type="domain" description="OmpR/PhoB-type" evidence="11">
    <location>
        <begin position="124"/>
        <end position="223"/>
    </location>
</feature>
<dbReference type="InterPro" id="IPR001867">
    <property type="entry name" value="OmpR/PhoB-type_DNA-bd"/>
</dbReference>
<evidence type="ECO:0000256" key="4">
    <source>
        <dbReference type="ARBA" id="ARBA00023015"/>
    </source>
</evidence>
<dbReference type="GO" id="GO:0000156">
    <property type="term" value="F:phosphorelay response regulator activity"/>
    <property type="evidence" value="ECO:0007669"/>
    <property type="project" value="TreeGrafter"/>
</dbReference>
<evidence type="ECO:0000256" key="3">
    <source>
        <dbReference type="ARBA" id="ARBA00023012"/>
    </source>
</evidence>
<dbReference type="FunFam" id="1.10.10.10:FF:000018">
    <property type="entry name" value="DNA-binding response regulator ResD"/>
    <property type="match status" value="1"/>
</dbReference>
<evidence type="ECO:0000313" key="13">
    <source>
        <dbReference type="Proteomes" id="UP000236497"/>
    </source>
</evidence>
<dbReference type="Gene3D" id="1.10.10.10">
    <property type="entry name" value="Winged helix-like DNA-binding domain superfamily/Winged helix DNA-binding domain"/>
    <property type="match status" value="1"/>
</dbReference>
<dbReference type="Gene3D" id="6.10.250.690">
    <property type="match status" value="1"/>
</dbReference>
<evidence type="ECO:0000259" key="11">
    <source>
        <dbReference type="PROSITE" id="PS51755"/>
    </source>
</evidence>
<dbReference type="Proteomes" id="UP000236497">
    <property type="component" value="Unassembled WGS sequence"/>
</dbReference>
<evidence type="ECO:0000256" key="1">
    <source>
        <dbReference type="ARBA" id="ARBA00018672"/>
    </source>
</evidence>
<dbReference type="PANTHER" id="PTHR48111:SF2">
    <property type="entry name" value="RESPONSE REGULATOR SAER"/>
    <property type="match status" value="1"/>
</dbReference>
<dbReference type="GO" id="GO:0005829">
    <property type="term" value="C:cytosol"/>
    <property type="evidence" value="ECO:0007669"/>
    <property type="project" value="TreeGrafter"/>
</dbReference>
<dbReference type="Gene3D" id="3.40.50.2300">
    <property type="match status" value="1"/>
</dbReference>
<accession>A0A0H5SJU3</accession>
<evidence type="ECO:0000256" key="6">
    <source>
        <dbReference type="ARBA" id="ARBA00023163"/>
    </source>
</evidence>
<dbReference type="GO" id="GO:0006355">
    <property type="term" value="P:regulation of DNA-templated transcription"/>
    <property type="evidence" value="ECO:0007669"/>
    <property type="project" value="InterPro"/>
</dbReference>
<evidence type="ECO:0000313" key="12">
    <source>
        <dbReference type="EMBL" id="CRZ35036.1"/>
    </source>
</evidence>
<dbReference type="Pfam" id="PF00072">
    <property type="entry name" value="Response_reg"/>
    <property type="match status" value="1"/>
</dbReference>
<dbReference type="SMART" id="SM00862">
    <property type="entry name" value="Trans_reg_C"/>
    <property type="match status" value="1"/>
</dbReference>
<protein>
    <recommendedName>
        <fullName evidence="1">Stage 0 sporulation protein A homolog</fullName>
    </recommendedName>
</protein>
<gene>
    <name evidence="12" type="primary">vanR</name>
    <name evidence="12" type="ORF">HHT355_1836</name>
</gene>
<dbReference type="GO" id="GO:0000976">
    <property type="term" value="F:transcription cis-regulatory region binding"/>
    <property type="evidence" value="ECO:0007669"/>
    <property type="project" value="TreeGrafter"/>
</dbReference>
<proteinExistence type="predicted"/>
<sequence>MDSIVIVDDEKDIADLISLYIENAGYKPIVFYNSREAEKYLDNNIPSALILDIMMPEIDGLSVLKKLRENHNYPIILLTAKTGQADVLKGLYSGADDYIKKPFDPLELIARLNVHLRKVPKQISNEITYRNVSLNKAKHECKLNNIDLQLTPIEFKIMEILMEQVGSVVSSEEIFKKVWKEDYFEKDSNTVSVHIRNIRYKMNKISKNTDIIKTIWGVGYKIE</sequence>
<keyword evidence="13" id="KW-1185">Reference proteome</keyword>
<dbReference type="CDD" id="cd17574">
    <property type="entry name" value="REC_OmpR"/>
    <property type="match status" value="1"/>
</dbReference>
<dbReference type="InterPro" id="IPR036388">
    <property type="entry name" value="WH-like_DNA-bd_sf"/>
</dbReference>
<dbReference type="PROSITE" id="PS51755">
    <property type="entry name" value="OMPR_PHOB"/>
    <property type="match status" value="1"/>
</dbReference>
<dbReference type="InterPro" id="IPR011006">
    <property type="entry name" value="CheY-like_superfamily"/>
</dbReference>
<evidence type="ECO:0000256" key="9">
    <source>
        <dbReference type="PROSITE-ProRule" id="PRU01091"/>
    </source>
</evidence>
<organism evidence="12 13">
    <name type="scientific">Herbinix hemicellulosilytica</name>
    <dbReference type="NCBI Taxonomy" id="1564487"/>
    <lineage>
        <taxon>Bacteria</taxon>
        <taxon>Bacillati</taxon>
        <taxon>Bacillota</taxon>
        <taxon>Clostridia</taxon>
        <taxon>Lachnospirales</taxon>
        <taxon>Lachnospiraceae</taxon>
        <taxon>Herbinix</taxon>
    </lineage>
</organism>
<dbReference type="AlphaFoldDB" id="A0A0H5SJU3"/>
<feature type="domain" description="Response regulatory" evidence="10">
    <location>
        <begin position="3"/>
        <end position="116"/>
    </location>
</feature>
<dbReference type="PANTHER" id="PTHR48111">
    <property type="entry name" value="REGULATOR OF RPOS"/>
    <property type="match status" value="1"/>
</dbReference>
<keyword evidence="4" id="KW-0805">Transcription regulation</keyword>
<dbReference type="EMBL" id="CVTD020000018">
    <property type="protein sequence ID" value="CRZ35036.1"/>
    <property type="molecule type" value="Genomic_DNA"/>
</dbReference>
<keyword evidence="2 8" id="KW-0597">Phosphoprotein</keyword>
<comment type="function">
    <text evidence="7">May play the central regulatory role in sporulation. It may be an element of the effector pathway responsible for the activation of sporulation genes in response to nutritional stress. Spo0A may act in concert with spo0H (a sigma factor) to control the expression of some genes that are critical to the sporulation process.</text>
</comment>
<reference evidence="12 13" key="1">
    <citation type="submission" date="2015-06" db="EMBL/GenBank/DDBJ databases">
        <authorList>
            <person name="Wibberg Daniel"/>
        </authorList>
    </citation>
    <scope>NUCLEOTIDE SEQUENCE [LARGE SCALE GENOMIC DNA]</scope>
    <source>
        <strain evidence="12 13">T3/55T</strain>
    </source>
</reference>
<evidence type="ECO:0000256" key="7">
    <source>
        <dbReference type="ARBA" id="ARBA00024867"/>
    </source>
</evidence>
<evidence type="ECO:0000259" key="10">
    <source>
        <dbReference type="PROSITE" id="PS50110"/>
    </source>
</evidence>
<dbReference type="PROSITE" id="PS50110">
    <property type="entry name" value="RESPONSE_REGULATORY"/>
    <property type="match status" value="1"/>
</dbReference>
<dbReference type="SUPFAM" id="SSF52172">
    <property type="entry name" value="CheY-like"/>
    <property type="match status" value="1"/>
</dbReference>
<feature type="modified residue" description="4-aspartylphosphate" evidence="8">
    <location>
        <position position="52"/>
    </location>
</feature>
<dbReference type="CDD" id="cd00383">
    <property type="entry name" value="trans_reg_C"/>
    <property type="match status" value="1"/>
</dbReference>